<proteinExistence type="predicted"/>
<sequence>MESFFYKGEIQSPIIKIDNIDIPSTKLNDLVNKSLAFNEGDLFGSIYLDNVHHPIDILNLSFFLSRQNTLNIVTKGIYDFSYEGLDGLFKEAFVLKTLLSSCDVNPD</sequence>
<accession>A0AB38YUH5</accession>
<dbReference type="RefSeq" id="WP_151820383.1">
    <property type="nucleotide sequence ID" value="NZ_BKFD01000011.1"/>
</dbReference>
<name>A0AB38YUH5_9GAMM</name>
<evidence type="ECO:0000313" key="2">
    <source>
        <dbReference type="Proteomes" id="UP001256400"/>
    </source>
</evidence>
<dbReference type="Proteomes" id="UP001256400">
    <property type="component" value="Chromosome"/>
</dbReference>
<organism evidence="1 2">
    <name type="scientific">Acinetobacter soli</name>
    <dbReference type="NCBI Taxonomy" id="487316"/>
    <lineage>
        <taxon>Bacteria</taxon>
        <taxon>Pseudomonadati</taxon>
        <taxon>Pseudomonadota</taxon>
        <taxon>Gammaproteobacteria</taxon>
        <taxon>Moraxellales</taxon>
        <taxon>Moraxellaceae</taxon>
        <taxon>Acinetobacter</taxon>
    </lineage>
</organism>
<reference evidence="1" key="1">
    <citation type="submission" date="2023-09" db="EMBL/GenBank/DDBJ databases">
        <title>Acinetobacter soli.</title>
        <authorList>
            <person name="Kim B."/>
            <person name="Kim D."/>
            <person name="Park D."/>
        </authorList>
    </citation>
    <scope>NUCLEOTIDE SEQUENCE</scope>
    <source>
        <strain evidence="1">2023.05</strain>
    </source>
</reference>
<dbReference type="EMBL" id="CP134206">
    <property type="protein sequence ID" value="WND05066.1"/>
    <property type="molecule type" value="Genomic_DNA"/>
</dbReference>
<dbReference type="AlphaFoldDB" id="A0AB38YUH5"/>
<protein>
    <submittedName>
        <fullName evidence="1">Uncharacterized protein</fullName>
    </submittedName>
</protein>
<gene>
    <name evidence="1" type="ORF">RHP80_12770</name>
</gene>
<evidence type="ECO:0000313" key="1">
    <source>
        <dbReference type="EMBL" id="WND05066.1"/>
    </source>
</evidence>